<dbReference type="AlphaFoldDB" id="A0A1A8GRF5"/>
<reference evidence="1" key="2">
    <citation type="submission" date="2016-06" db="EMBL/GenBank/DDBJ databases">
        <title>The genome of a short-lived fish provides insights into sex chromosome evolution and the genetic control of aging.</title>
        <authorList>
            <person name="Reichwald K."/>
            <person name="Felder M."/>
            <person name="Petzold A."/>
            <person name="Koch P."/>
            <person name="Groth M."/>
            <person name="Platzer M."/>
        </authorList>
    </citation>
    <scope>NUCLEOTIDE SEQUENCE</scope>
    <source>
        <tissue evidence="1">Brain</tissue>
    </source>
</reference>
<gene>
    <name evidence="1" type="primary">Nfu_g_1_017119</name>
</gene>
<name>A0A1A8GRF5_9TELE</name>
<evidence type="ECO:0000313" key="1">
    <source>
        <dbReference type="EMBL" id="SBQ73573.1"/>
    </source>
</evidence>
<feature type="non-terminal residue" evidence="1">
    <location>
        <position position="1"/>
    </location>
</feature>
<accession>A0A1A8GRF5</accession>
<feature type="non-terminal residue" evidence="1">
    <location>
        <position position="48"/>
    </location>
</feature>
<reference evidence="1" key="1">
    <citation type="submission" date="2016-05" db="EMBL/GenBank/DDBJ databases">
        <authorList>
            <person name="Lavstsen T."/>
            <person name="Jespersen J.S."/>
        </authorList>
    </citation>
    <scope>NUCLEOTIDE SEQUENCE</scope>
    <source>
        <tissue evidence="1">Brain</tissue>
    </source>
</reference>
<proteinExistence type="predicted"/>
<dbReference type="EMBL" id="HAEC01005496">
    <property type="protein sequence ID" value="SBQ73573.1"/>
    <property type="molecule type" value="Transcribed_RNA"/>
</dbReference>
<protein>
    <submittedName>
        <fullName evidence="1">Uncharacterized protein</fullName>
    </submittedName>
</protein>
<organism evidence="1">
    <name type="scientific">Nothobranchius korthausae</name>
    <dbReference type="NCBI Taxonomy" id="1143690"/>
    <lineage>
        <taxon>Eukaryota</taxon>
        <taxon>Metazoa</taxon>
        <taxon>Chordata</taxon>
        <taxon>Craniata</taxon>
        <taxon>Vertebrata</taxon>
        <taxon>Euteleostomi</taxon>
        <taxon>Actinopterygii</taxon>
        <taxon>Neopterygii</taxon>
        <taxon>Teleostei</taxon>
        <taxon>Neoteleostei</taxon>
        <taxon>Acanthomorphata</taxon>
        <taxon>Ovalentaria</taxon>
        <taxon>Atherinomorphae</taxon>
        <taxon>Cyprinodontiformes</taxon>
        <taxon>Nothobranchiidae</taxon>
        <taxon>Nothobranchius</taxon>
    </lineage>
</organism>
<sequence>DYHTTLFIEAFKTALQPTKALHIINTGRNSPKTINKNNKVKLITEEMH</sequence>